<dbReference type="PROSITE" id="PS50111">
    <property type="entry name" value="CHEMOTAXIS_TRANSDUC_2"/>
    <property type="match status" value="1"/>
</dbReference>
<dbReference type="Proteomes" id="UP001057868">
    <property type="component" value="Unassembled WGS sequence"/>
</dbReference>
<evidence type="ECO:0000256" key="2">
    <source>
        <dbReference type="ARBA" id="ARBA00029447"/>
    </source>
</evidence>
<dbReference type="GO" id="GO:0006935">
    <property type="term" value="P:chemotaxis"/>
    <property type="evidence" value="ECO:0007669"/>
    <property type="project" value="InterPro"/>
</dbReference>
<name>A0A9W5XZ01_9CLOT</name>
<dbReference type="SUPFAM" id="SSF58104">
    <property type="entry name" value="Methyl-accepting chemotaxis protein (MCP) signaling domain"/>
    <property type="match status" value="1"/>
</dbReference>
<organism evidence="5 6">
    <name type="scientific">Clostridium folliculivorans</name>
    <dbReference type="NCBI Taxonomy" id="2886038"/>
    <lineage>
        <taxon>Bacteria</taxon>
        <taxon>Bacillati</taxon>
        <taxon>Bacillota</taxon>
        <taxon>Clostridia</taxon>
        <taxon>Eubacteriales</taxon>
        <taxon>Clostridiaceae</taxon>
        <taxon>Clostridium</taxon>
    </lineage>
</organism>
<dbReference type="InterPro" id="IPR004090">
    <property type="entry name" value="Chemotax_Me-accpt_rcpt"/>
</dbReference>
<dbReference type="EMBL" id="BQXY01000001">
    <property type="protein sequence ID" value="GKU23494.1"/>
    <property type="molecule type" value="Genomic_DNA"/>
</dbReference>
<dbReference type="PANTHER" id="PTHR32089:SF112">
    <property type="entry name" value="LYSOZYME-LIKE PROTEIN-RELATED"/>
    <property type="match status" value="1"/>
</dbReference>
<gene>
    <name evidence="5" type="ORF">CFOLD11_03200</name>
</gene>
<dbReference type="PANTHER" id="PTHR32089">
    <property type="entry name" value="METHYL-ACCEPTING CHEMOTAXIS PROTEIN MCPB"/>
    <property type="match status" value="1"/>
</dbReference>
<evidence type="ECO:0000259" key="4">
    <source>
        <dbReference type="PROSITE" id="PS50111"/>
    </source>
</evidence>
<comment type="similarity">
    <text evidence="2">Belongs to the methyl-accepting chemotaxis (MCP) protein family.</text>
</comment>
<evidence type="ECO:0000313" key="5">
    <source>
        <dbReference type="EMBL" id="GKU23494.1"/>
    </source>
</evidence>
<evidence type="ECO:0000256" key="1">
    <source>
        <dbReference type="ARBA" id="ARBA00023224"/>
    </source>
</evidence>
<evidence type="ECO:0000256" key="3">
    <source>
        <dbReference type="PROSITE-ProRule" id="PRU00284"/>
    </source>
</evidence>
<feature type="domain" description="Methyl-accepting transducer" evidence="4">
    <location>
        <begin position="296"/>
        <end position="533"/>
    </location>
</feature>
<dbReference type="InterPro" id="IPR004089">
    <property type="entry name" value="MCPsignal_dom"/>
</dbReference>
<dbReference type="Gene3D" id="1.10.287.950">
    <property type="entry name" value="Methyl-accepting chemotaxis protein"/>
    <property type="match status" value="1"/>
</dbReference>
<protein>
    <submittedName>
        <fullName evidence="5">Methyl-accepting chemotaxis protein</fullName>
    </submittedName>
</protein>
<dbReference type="PRINTS" id="PR00260">
    <property type="entry name" value="CHEMTRNSDUCR"/>
</dbReference>
<sequence>MSKFFKINNIKLGGKMSLILLIPVLSLFFVSVLALIDIDSINKKLVSDLYDKVHTSEYWLLNADRDFYQALNAEAELESPDKDSDLKSLKNDYTENIKQTQDRVKLAIDILSKDQATLSKITHKDSNLNIFQLYDNFNKDLNSWTSLYDPETNTLKDKKQYLDAFNSTRNNINQMEEILDNYGKQVIFNSANSVQSVKNIIMTVSISTLVISLLLGIALITNINRRARVAISLINKTADFDLKYDDSYAKYLEDKDEFGQIIKAEGTSRNEFRRTLTDVISSTKSVNSMVDKSNSNMTSLGLELEDISKTVEQLSAGMEETSAATEEMNASTLEIEKAVENIASKSEDGVTSSREISGRATALKSEAADSQKKSQQILVSLDSNLKASLNEVKAVEQINSLTSSILEISSQTNLLALNAAIEAARAGESGKGFAVVADEIRKLAEISKQSAMEIQDVTASVINAVNKLRESSVDVLAYMEKQVIPDYEKLVNTGDQYNVDSLTFNDLVTDLSSTTEELLASIQDVTRSITEVSSATNEGATGMTSIAEKTTNIVEMANEVIIQSNKSKETVDSLVSMISKFKL</sequence>
<dbReference type="SMART" id="SM00283">
    <property type="entry name" value="MA"/>
    <property type="match status" value="1"/>
</dbReference>
<dbReference type="AlphaFoldDB" id="A0A9W5XZ01"/>
<dbReference type="GO" id="GO:0016020">
    <property type="term" value="C:membrane"/>
    <property type="evidence" value="ECO:0007669"/>
    <property type="project" value="InterPro"/>
</dbReference>
<dbReference type="GO" id="GO:0004888">
    <property type="term" value="F:transmembrane signaling receptor activity"/>
    <property type="evidence" value="ECO:0007669"/>
    <property type="project" value="InterPro"/>
</dbReference>
<dbReference type="Pfam" id="PF00015">
    <property type="entry name" value="MCPsignal"/>
    <property type="match status" value="1"/>
</dbReference>
<keyword evidence="1 3" id="KW-0807">Transducer</keyword>
<dbReference type="GO" id="GO:0007165">
    <property type="term" value="P:signal transduction"/>
    <property type="evidence" value="ECO:0007669"/>
    <property type="project" value="UniProtKB-KW"/>
</dbReference>
<comment type="caution">
    <text evidence="5">The sequence shown here is derived from an EMBL/GenBank/DDBJ whole genome shotgun (WGS) entry which is preliminary data.</text>
</comment>
<accession>A0A9W5XZ01</accession>
<keyword evidence="6" id="KW-1185">Reference proteome</keyword>
<reference evidence="5" key="1">
    <citation type="journal article" date="2023" name="Int. J. Syst. Evol. Microbiol.">
        <title>&lt;i&gt;Clostridium folliculivorans&lt;/i&gt; sp. nov., isolated from soil samples of an organic paddy in Japan.</title>
        <authorList>
            <person name="Tazawa J."/>
            <person name="Kobayashi H."/>
            <person name="Tanizawa Y."/>
            <person name="Uchino A."/>
            <person name="Tanaka F."/>
            <person name="Urashima Y."/>
            <person name="Miura S."/>
            <person name="Sakamoto M."/>
            <person name="Ohkuma M."/>
            <person name="Tohno M."/>
        </authorList>
    </citation>
    <scope>NUCLEOTIDE SEQUENCE</scope>
    <source>
        <strain evidence="5">D1-1</strain>
    </source>
</reference>
<evidence type="ECO:0000313" key="6">
    <source>
        <dbReference type="Proteomes" id="UP001057868"/>
    </source>
</evidence>
<proteinExistence type="inferred from homology"/>